<evidence type="ECO:0000313" key="1">
    <source>
        <dbReference type="EMBL" id="BCR36822.1"/>
    </source>
</evidence>
<dbReference type="InterPro" id="IPR043751">
    <property type="entry name" value="DUF5696"/>
</dbReference>
<proteinExistence type="predicted"/>
<accession>A0A7U9TKW1</accession>
<protein>
    <submittedName>
        <fullName evidence="1">Uncharacterized protein</fullName>
    </submittedName>
</protein>
<dbReference type="KEGG" id="manr:MPAN_017150"/>
<sequence>MNIKKIVIVILILGIGALYLFAFNMKSSEMITSEVRAFDSENFTDASGLFNQNRLVASNATFELYLDETTSYFKVVDLRNSEVYLSNPIEDDPWESNPAKTITNSALEKQKSTMEIQYFNQAGSLTSINNYGLSIYHPSSILNDEGERSFGIKYIEDGVQIKYIIEDLEVDYLYFPKYLEKDVMEAMDDFSILNRIAYTGFDEERQLYEIVQYQDMSRLVKRRLYSIFYEDMDYTRERAIEENESYGYFEQFEKVRFEVAVEIKLTDQGVKTTILRDSIVETEAVKIAKISLYPLFGTAVSVKDNPEFLTDPEAEPYIDTQGYIVLPDGSGAIINFNNNKYFQNAYNKRLYGNDLGLLPYKMAEQQQKISIPVYGMVKENGGFAAIITQGDAMAWINADVSGRIDSYNKVYSSFSLREVESVVIGSGFNTYGVDLWTEDIVHTDFTVDYTFLEGDSNNYVGIAKTFQDYLIDNYDLTKKDDTTQTVLTAEFIGAYDRKEFFLGIPYYTNESMTTFDQALEIVDLLEQRDITTLNVLYQGAINGGLSQDLNDHVKFESTLGGKKDYISLDENLNALGIDLYQSVSLMTAKDYNKMFDQFRYTASRIQGSHALMFNYHYPSRLPYSETPYEHSGDQYVINPLYYDAIYDRFIDDYEFDHVSFALLGSMITGHYSDSQTIYKQDSILIQQQFLEQVNQDMMFEDPLYYAYAYASYLTNMPVETTLYSIIDDQIPLLQLILSGYVDYSSNSINLANDRSVDYQFLKMIESGSNLKYTLTYDDSRELLNTEYNYYMSTDYNNWLDVIEEQVNELDALKLYEGSLVNHEILQKNVYRVTYSNGLKIILNYNLSDVIIGTDVIPSLGYFVEEGA</sequence>
<organism evidence="1 2">
    <name type="scientific">Mariniplasma anaerobium</name>
    <dbReference type="NCBI Taxonomy" id="2735436"/>
    <lineage>
        <taxon>Bacteria</taxon>
        <taxon>Bacillati</taxon>
        <taxon>Mycoplasmatota</taxon>
        <taxon>Mollicutes</taxon>
        <taxon>Acholeplasmatales</taxon>
        <taxon>Acholeplasmataceae</taxon>
        <taxon>Mariniplasma</taxon>
    </lineage>
</organism>
<reference evidence="1" key="1">
    <citation type="submission" date="2021-01" db="EMBL/GenBank/DDBJ databases">
        <title>Draft genome sequence of Acholeplasmataceae bacterium strain Mahy22.</title>
        <authorList>
            <person name="Watanabe M."/>
            <person name="Kojima H."/>
            <person name="Fukui M."/>
        </authorList>
    </citation>
    <scope>NUCLEOTIDE SEQUENCE</scope>
    <source>
        <strain evidence="1">Mahy22</strain>
    </source>
</reference>
<evidence type="ECO:0000313" key="2">
    <source>
        <dbReference type="Proteomes" id="UP000620133"/>
    </source>
</evidence>
<dbReference type="RefSeq" id="WP_176239464.1">
    <property type="nucleotide sequence ID" value="NZ_AP024412.1"/>
</dbReference>
<keyword evidence="2" id="KW-1185">Reference proteome</keyword>
<name>A0A7U9TKW1_9MOLU</name>
<dbReference type="AlphaFoldDB" id="A0A7U9TKW1"/>
<dbReference type="Proteomes" id="UP000620133">
    <property type="component" value="Chromosome"/>
</dbReference>
<gene>
    <name evidence="1" type="ORF">MPAN_017150</name>
</gene>
<dbReference type="Pfam" id="PF18952">
    <property type="entry name" value="DUF5696"/>
    <property type="match status" value="1"/>
</dbReference>
<dbReference type="EMBL" id="AP024412">
    <property type="protein sequence ID" value="BCR36822.1"/>
    <property type="molecule type" value="Genomic_DNA"/>
</dbReference>